<geneLocation type="plasmid" evidence="2">
    <name>pbeh4</name>
</geneLocation>
<dbReference type="EMBL" id="CP015326">
    <property type="protein sequence ID" value="AWG44756.1"/>
    <property type="molecule type" value="Genomic_DNA"/>
</dbReference>
<keyword evidence="1" id="KW-0614">Plasmid</keyword>
<proteinExistence type="predicted"/>
<evidence type="ECO:0000313" key="2">
    <source>
        <dbReference type="Proteomes" id="UP000036202"/>
    </source>
</evidence>
<gene>
    <name evidence="1" type="ORF">BEH_25710</name>
</gene>
<dbReference type="Proteomes" id="UP000036202">
    <property type="component" value="Plasmid pbeh4"/>
</dbReference>
<organism evidence="1 2">
    <name type="scientific">Priestia filamentosa</name>
    <dbReference type="NCBI Taxonomy" id="1402861"/>
    <lineage>
        <taxon>Bacteria</taxon>
        <taxon>Bacillati</taxon>
        <taxon>Bacillota</taxon>
        <taxon>Bacilli</taxon>
        <taxon>Bacillales</taxon>
        <taxon>Bacillaceae</taxon>
        <taxon>Priestia</taxon>
    </lineage>
</organism>
<reference evidence="1 2" key="1">
    <citation type="journal article" date="2015" name="PLoS ONE">
        <title>Genome Sequence of Bacillus endophyticus and Analysis of Its Companion Mechanism in the Ketogulonigenium vulgare-Bacillus Strain Consortium.</title>
        <authorList>
            <person name="Jia N."/>
            <person name="Du J."/>
            <person name="Ding M.Z."/>
            <person name="Gao F."/>
            <person name="Yuan Y.J."/>
        </authorList>
    </citation>
    <scope>NUCLEOTIDE SEQUENCE [LARGE SCALE GENOMIC DNA]</scope>
    <source>
        <strain evidence="1 2">Hbe603</strain>
        <plasmid evidence="2">pbeh4</plasmid>
    </source>
</reference>
<keyword evidence="2" id="KW-1185">Reference proteome</keyword>
<evidence type="ECO:0000313" key="1">
    <source>
        <dbReference type="EMBL" id="AWG44756.1"/>
    </source>
</evidence>
<accession>A0A2S1M072</accession>
<sequence>MKSYEKGIGVEVENQRALRKEIGELKADMEYQIETEKAETEAQISLKEDEIRMKEESISLYKDEKKMLKEKLKKLKEKEQDFH</sequence>
<protein>
    <submittedName>
        <fullName evidence="1">Uncharacterized protein</fullName>
    </submittedName>
</protein>
<accession>A0A231S0N6</accession>
<name>A0A231S0N6_9BACI</name>
<dbReference type="KEGG" id="beo:BEH_25710"/>
<dbReference type="AlphaFoldDB" id="A0A231S0N6"/>